<dbReference type="Gene3D" id="3.40.850.10">
    <property type="entry name" value="Kinesin motor domain"/>
    <property type="match status" value="1"/>
</dbReference>
<dbReference type="InParanoid" id="A0A078AC80"/>
<evidence type="ECO:0000256" key="1">
    <source>
        <dbReference type="ARBA" id="ARBA00022741"/>
    </source>
</evidence>
<accession>A0A078AC80</accession>
<dbReference type="OrthoDB" id="297533at2759"/>
<dbReference type="AlphaFoldDB" id="A0A078AC80"/>
<feature type="region of interest" description="Disordered" evidence="7">
    <location>
        <begin position="1026"/>
        <end position="1114"/>
    </location>
</feature>
<keyword evidence="2 5" id="KW-0067">ATP-binding</keyword>
<dbReference type="Proteomes" id="UP000039865">
    <property type="component" value="Unassembled WGS sequence"/>
</dbReference>
<proteinExistence type="inferred from homology"/>
<feature type="compositionally biased region" description="Polar residues" evidence="7">
    <location>
        <begin position="1104"/>
        <end position="1114"/>
    </location>
</feature>
<dbReference type="InterPro" id="IPR019821">
    <property type="entry name" value="Kinesin_motor_CS"/>
</dbReference>
<evidence type="ECO:0000256" key="2">
    <source>
        <dbReference type="ARBA" id="ARBA00022840"/>
    </source>
</evidence>
<name>A0A078AC80_STYLE</name>
<dbReference type="PRINTS" id="PR00380">
    <property type="entry name" value="KINESINHEAVY"/>
</dbReference>
<dbReference type="PROSITE" id="PS00411">
    <property type="entry name" value="KINESIN_MOTOR_1"/>
    <property type="match status" value="1"/>
</dbReference>
<gene>
    <name evidence="9" type="primary">Contig4098.g4386</name>
    <name evidence="9" type="ORF">STYLEM_7370</name>
</gene>
<keyword evidence="10" id="KW-1185">Reference proteome</keyword>
<dbReference type="GO" id="GO:0007018">
    <property type="term" value="P:microtubule-based movement"/>
    <property type="evidence" value="ECO:0007669"/>
    <property type="project" value="InterPro"/>
</dbReference>
<sequence length="1114" mass="127473">MAGTHSFSFDRVFGPLVRQSDIFTEVAKPVVDGLLNGFNGTVFCYGQTGSGKTFTMEGADLYNEELKGLLPRMFVYLFKQIEKADSALEFNIKCSYMEIYMEKIQDLLDPKKNNLQVKEEKGKGIYVADATEVYVTTPEEMFEVMRAGSKNRSIAATRMNEKSSRSHSVFILTVNQKNTKTDASKLGKLYLCDLAGSEKAGKTQASGQTLEEAKMINKSLSALGNVINALTEGKAGGHIPYRDSKLTRILQESLGGNSQTCLVITCSLSAYNDRETLSTLRFGNRAKNIKNKVTQNAERSAKELLILLNDANGRIDKLTELVKLVQSKMNELMKQIPDEEKAKIKQFLDEAKTITTAKDFDYLMAKLKGQGTDELQKVLEENKTEEDQLEQDQSEYQSEDGSQTARRRHARNASEISKYIMPPSTEQQDGTDVAAKSEEQAVHIFKLNQEITKIKEDLDKVNEEKKDLEDEVKRRNEEIYQMNEKQILQEINQSMIDQKQVNDLQGKLERVQDINIKRVGDMSKLKQCIERLRCDLNVLFLSKKLNKDMPAESMLDDSGVNATQEASADSDKFVSEQIQNTLDYIYKLEQQLKDDITTFDSDNPFQADRQINHERRRSQNIDPRKMDTTVISEIEYLNILPDMDMDDSSFLKNSYDGLKNGDSKNDEEQVQRISELEKIVEIQKKELDELAQIKQSQLKDEDQQKEEETKIKLTLEEELEKIKKQLEEKENQLKEVETNSQKEILAKDKQLQELQGQMKFDKEQFEKAVSDNIDRRLVYELESKNKLLQDKNKIIFTEVITLRKDIETKDTEIEKATQKASQLEKKLLLQQRLLQQQQAVQKLPNISQMMMPFQQNGQIQFGTYGDMAMNPPQQMQNVQVQQPVNLNQNDVPLFFNRKVIKPVKGGGGGSKNQIPQVNPYGSFKPQSQPLNFNEFISRTSNPGNGGSFKAKTNISNYNSTTTPTLGNMNAPIIKPEHQKEFQKQILDAQQTPQQIRKLQQQQQEAMRKVKKEIYYQKYKEAKELTKKSQLEETNQSGDSDDEDDDDDDEDEEETQNQRRPNQMAEISKIASSQDQHRRGKSVHHSSRPSTATGNVEKQKKSLKSKITSAFKNFF</sequence>
<feature type="domain" description="Kinesin motor" evidence="8">
    <location>
        <begin position="1"/>
        <end position="289"/>
    </location>
</feature>
<feature type="coiled-coil region" evidence="6">
    <location>
        <begin position="444"/>
        <end position="485"/>
    </location>
</feature>
<evidence type="ECO:0000313" key="10">
    <source>
        <dbReference type="Proteomes" id="UP000039865"/>
    </source>
</evidence>
<organism evidence="9 10">
    <name type="scientific">Stylonychia lemnae</name>
    <name type="common">Ciliate</name>
    <dbReference type="NCBI Taxonomy" id="5949"/>
    <lineage>
        <taxon>Eukaryota</taxon>
        <taxon>Sar</taxon>
        <taxon>Alveolata</taxon>
        <taxon>Ciliophora</taxon>
        <taxon>Intramacronucleata</taxon>
        <taxon>Spirotrichea</taxon>
        <taxon>Stichotrichia</taxon>
        <taxon>Sporadotrichida</taxon>
        <taxon>Oxytrichidae</taxon>
        <taxon>Stylonychinae</taxon>
        <taxon>Stylonychia</taxon>
    </lineage>
</organism>
<evidence type="ECO:0000313" key="9">
    <source>
        <dbReference type="EMBL" id="CDW78393.1"/>
    </source>
</evidence>
<dbReference type="EMBL" id="CCKQ01007058">
    <property type="protein sequence ID" value="CDW78393.1"/>
    <property type="molecule type" value="Genomic_DNA"/>
</dbReference>
<reference evidence="9 10" key="1">
    <citation type="submission" date="2014-06" db="EMBL/GenBank/DDBJ databases">
        <authorList>
            <person name="Swart Estienne"/>
        </authorList>
    </citation>
    <scope>NUCLEOTIDE SEQUENCE [LARGE SCALE GENOMIC DNA]</scope>
    <source>
        <strain evidence="9 10">130c</strain>
    </source>
</reference>
<evidence type="ECO:0000256" key="7">
    <source>
        <dbReference type="SAM" id="MobiDB-lite"/>
    </source>
</evidence>
<protein>
    <submittedName>
        <fullName evidence="9">Kinesin motor domain containing protein</fullName>
    </submittedName>
</protein>
<dbReference type="InterPro" id="IPR036961">
    <property type="entry name" value="Kinesin_motor_dom_sf"/>
</dbReference>
<comment type="similarity">
    <text evidence="5">Belongs to the TRAFAC class myosin-kinesin ATPase superfamily. Kinesin family.</text>
</comment>
<evidence type="ECO:0000259" key="8">
    <source>
        <dbReference type="PROSITE" id="PS50067"/>
    </source>
</evidence>
<keyword evidence="3 6" id="KW-0175">Coiled coil</keyword>
<dbReference type="PANTHER" id="PTHR47968">
    <property type="entry name" value="CENTROMERE PROTEIN E"/>
    <property type="match status" value="1"/>
</dbReference>
<feature type="binding site" evidence="5">
    <location>
        <begin position="46"/>
        <end position="53"/>
    </location>
    <ligand>
        <name>ATP</name>
        <dbReference type="ChEBI" id="CHEBI:30616"/>
    </ligand>
</feature>
<dbReference type="SUPFAM" id="SSF52540">
    <property type="entry name" value="P-loop containing nucleoside triphosphate hydrolases"/>
    <property type="match status" value="1"/>
</dbReference>
<evidence type="ECO:0000256" key="3">
    <source>
        <dbReference type="ARBA" id="ARBA00023054"/>
    </source>
</evidence>
<dbReference type="PANTHER" id="PTHR47968:SF75">
    <property type="entry name" value="CENTROMERE-ASSOCIATED PROTEIN E"/>
    <property type="match status" value="1"/>
</dbReference>
<feature type="coiled-coil region" evidence="6">
    <location>
        <begin position="673"/>
        <end position="746"/>
    </location>
</feature>
<dbReference type="InterPro" id="IPR027640">
    <property type="entry name" value="Kinesin-like_fam"/>
</dbReference>
<feature type="compositionally biased region" description="Basic residues" evidence="7">
    <location>
        <begin position="1077"/>
        <end position="1086"/>
    </location>
</feature>
<feature type="compositionally biased region" description="Acidic residues" evidence="7">
    <location>
        <begin position="1038"/>
        <end position="1054"/>
    </location>
</feature>
<dbReference type="InterPro" id="IPR027417">
    <property type="entry name" value="P-loop_NTPase"/>
</dbReference>
<dbReference type="SMART" id="SM00129">
    <property type="entry name" value="KISc"/>
    <property type="match status" value="1"/>
</dbReference>
<dbReference type="GO" id="GO:0008017">
    <property type="term" value="F:microtubule binding"/>
    <property type="evidence" value="ECO:0007669"/>
    <property type="project" value="InterPro"/>
</dbReference>
<feature type="region of interest" description="Disordered" evidence="7">
    <location>
        <begin position="382"/>
        <end position="417"/>
    </location>
</feature>
<feature type="coiled-coil region" evidence="6">
    <location>
        <begin position="301"/>
        <end position="335"/>
    </location>
</feature>
<evidence type="ECO:0000256" key="5">
    <source>
        <dbReference type="PROSITE-ProRule" id="PRU00283"/>
    </source>
</evidence>
<evidence type="ECO:0000256" key="4">
    <source>
        <dbReference type="ARBA" id="ARBA00023175"/>
    </source>
</evidence>
<dbReference type="CDD" id="cd01369">
    <property type="entry name" value="KISc_KHC_KIF5"/>
    <property type="match status" value="1"/>
</dbReference>
<evidence type="ECO:0000256" key="6">
    <source>
        <dbReference type="SAM" id="Coils"/>
    </source>
</evidence>
<dbReference type="PROSITE" id="PS50067">
    <property type="entry name" value="KINESIN_MOTOR_2"/>
    <property type="match status" value="1"/>
</dbReference>
<feature type="compositionally biased region" description="Polar residues" evidence="7">
    <location>
        <begin position="394"/>
        <end position="404"/>
    </location>
</feature>
<dbReference type="Pfam" id="PF00225">
    <property type="entry name" value="Kinesin"/>
    <property type="match status" value="1"/>
</dbReference>
<feature type="coiled-coil region" evidence="6">
    <location>
        <begin position="806"/>
        <end position="833"/>
    </location>
</feature>
<keyword evidence="4 5" id="KW-0505">Motor protein</keyword>
<dbReference type="InterPro" id="IPR001752">
    <property type="entry name" value="Kinesin_motor_dom"/>
</dbReference>
<dbReference type="GO" id="GO:0003777">
    <property type="term" value="F:microtubule motor activity"/>
    <property type="evidence" value="ECO:0007669"/>
    <property type="project" value="InterPro"/>
</dbReference>
<keyword evidence="1 5" id="KW-0547">Nucleotide-binding</keyword>
<dbReference type="GO" id="GO:0005524">
    <property type="term" value="F:ATP binding"/>
    <property type="evidence" value="ECO:0007669"/>
    <property type="project" value="UniProtKB-UniRule"/>
</dbReference>